<dbReference type="EMBL" id="CAXAMN010026817">
    <property type="protein sequence ID" value="CAK9106062.1"/>
    <property type="molecule type" value="Genomic_DNA"/>
</dbReference>
<evidence type="ECO:0000313" key="7">
    <source>
        <dbReference type="Proteomes" id="UP001642484"/>
    </source>
</evidence>
<feature type="transmembrane region" description="Helical" evidence="4">
    <location>
        <begin position="1868"/>
        <end position="1891"/>
    </location>
</feature>
<feature type="region of interest" description="Disordered" evidence="3">
    <location>
        <begin position="1550"/>
        <end position="1619"/>
    </location>
</feature>
<protein>
    <recommendedName>
        <fullName evidence="5">FPL domain-containing protein</fullName>
    </recommendedName>
</protein>
<dbReference type="InterPro" id="IPR019155">
    <property type="entry name" value="CLEC16A/TT9_N"/>
</dbReference>
<keyword evidence="4" id="KW-1133">Transmembrane helix</keyword>
<feature type="transmembrane region" description="Helical" evidence="4">
    <location>
        <begin position="1738"/>
        <end position="1756"/>
    </location>
</feature>
<feature type="compositionally biased region" description="Basic and acidic residues" evidence="3">
    <location>
        <begin position="1645"/>
        <end position="1658"/>
    </location>
</feature>
<evidence type="ECO:0000256" key="3">
    <source>
        <dbReference type="SAM" id="MobiDB-lite"/>
    </source>
</evidence>
<feature type="region of interest" description="Disordered" evidence="3">
    <location>
        <begin position="1415"/>
        <end position="1485"/>
    </location>
</feature>
<evidence type="ECO:0000256" key="2">
    <source>
        <dbReference type="SAM" id="Coils"/>
    </source>
</evidence>
<feature type="domain" description="FPL" evidence="5">
    <location>
        <begin position="209"/>
        <end position="343"/>
    </location>
</feature>
<evidence type="ECO:0000256" key="1">
    <source>
        <dbReference type="ARBA" id="ARBA00023006"/>
    </source>
</evidence>
<feature type="compositionally biased region" description="Low complexity" evidence="3">
    <location>
        <begin position="1455"/>
        <end position="1466"/>
    </location>
</feature>
<keyword evidence="4" id="KW-0472">Membrane</keyword>
<feature type="transmembrane region" description="Helical" evidence="4">
    <location>
        <begin position="1840"/>
        <end position="1862"/>
    </location>
</feature>
<comment type="caution">
    <text evidence="6">The sequence shown here is derived from an EMBL/GenBank/DDBJ whole genome shotgun (WGS) entry which is preliminary data.</text>
</comment>
<keyword evidence="7" id="KW-1185">Reference proteome</keyword>
<evidence type="ECO:0000313" key="6">
    <source>
        <dbReference type="EMBL" id="CAK9106062.1"/>
    </source>
</evidence>
<keyword evidence="1" id="KW-0072">Autophagy</keyword>
<gene>
    <name evidence="6" type="ORF">CCMP2556_LOCUS49606</name>
</gene>
<dbReference type="PANTHER" id="PTHR21481">
    <property type="entry name" value="PROTEIN CLEC16A"/>
    <property type="match status" value="1"/>
</dbReference>
<feature type="region of interest" description="Disordered" evidence="3">
    <location>
        <begin position="1641"/>
        <end position="1667"/>
    </location>
</feature>
<keyword evidence="4" id="KW-0812">Transmembrane</keyword>
<sequence length="2065" mass="229326">MPFDASQVHRRHWANRHSVSRTPLPVALQRTPITSAAAKQKWVVGILLGAAVPKRRRSALNRGLRITWPSAGGKDELITGQELSSLDWIRRMRTWWEGFSARWTSEEVVSLNEEDVALLNEQMEILHTSSEVAEARALKAEERLDQTEAQLRLELQVGPCCVRSCPSYRELGRRRVLSEEGISQAVDLVQKIGSCVACSYSSQRGARGEEFAQPFIDRRVSERFRELLLTGNVRLQAQVLQTIHILLQSTPKESILFCNLTAGWYLNHVVTADYDFSKNEDLLHLWMTVVKDIALMMDGENMMLFFDPTSNWPFPIFSQSARFYHHPVAQVRTQVQATSLEIFTKLKSADSWSDSLFGLVVADSKILFTHVCCLLRHYWRRAEEANGTDRKKEKELMRLQNDILMYVSDVFTCEVRELSAVLQERLLRFALLPVLLGSVLKLQQVEKARLSQEISWPIFLDLLQTLRSSQQMQSILATILFRPYVTEDVWQLVTAPAPRTPLGYFELQKNWGGHGQAGILDSYDAQHQDGFLYESMPIKLVSEPRSASNRLLEAFLERLREMVERGRKDAAVALRCLKYLLEASPEPLDRSVADALGGTLGRCLARQGEMSWPLCNAALVVLKDLLETKGSAAAVPSLRERLLKPLATELLHEAALQSQQGLPQQEAWLQDFQQQWMASGQPQGPEPEPHGRARSFRVLLSVLRQLKGKSDMPGKDEAETDEGVRYVPGGIIYLGKMSRVKCHVSRPSASPIDPEESLYLIPTMFTLLLVRPDSSKVFYGEVVISEPLRLVKLKEGDENCPGHALRIEVLAPRSPLMNHASGDPRGYPDTSRTFSGQDFEAVRHGPSVRKEGPVELVLTFADETRRRVASKVITQAQYNVCQRFFDGVLKFLTSVKNGTVIPSFVRFTQEEVDASHASEKKLKAEQKEWRARTKELNDLLLRMQEVAGEAATEEEAPQAPTVFETFMDAQVLESGLIPVSSMTLEELQEECVVRGLSTKGGLAAVRGRVRVARAKEDQQKALLPAQRVCCAKPQRVQLVLRMATPPAAMSIPYPLETVSSLEVSEQEDHSLVLQARRKNPRDGAPGRGFTSEGLPLDVGGTFEIFASLAVALFLPGVLWTNASATTACGVAEFNLPLIRNRLPSLVMLLEAEEEDAEYMDLAMFLHMSECGFFMWNTCVTLVLVQKLQGFQVSVSFRVSLLHHGSGRQHRISARCLLRHLGLAERCAALCSVRDRKAGLAPPPELQGQAFSFEAVAASLKSCGRTSAWNKPTAVLGLKAKGSKDVILLGKASSDVLQPSIAYSPHGATLCIIFSLSFLSAADYFSRKVPGLQFHALTRRAAAAFSGCPMAAPPTAMAIPYPLETVPSLEVSEVEDSSIVLQAIKGLHDSLTAQLDQLDAKVQRLADERPAHFLRRRSSTPALLKSKSQAQAARGKDGLAMQVSQMDISHSGAPVSSRSLKSSMSLRGRLETHHTTRPATSEGPIAEKVNVEHALGIVPHATPLGAAELPGAAEDAAQLDAADGTGTNREVLDTLTDSVAVAGHEFTGAVQQDSTDVKESTTFSKDEETIPQQEPSRTHHAARAQNSSGNLGAPPKKSRACSVNSVGSLRASRGSSERLEKAVNNGNLSEVFKVREAELTATLSNRRSDTQSPVEERSKGRTASKSANTLQEITNEDAASVEEEEVYDSDSWSSWWLNLHRLNIFVACYASKALGLIPLFEIGFEMDWKSQCRRLVSRLYHWLLILFLLCAVIYSVMRFGHCRMREVVLDGELHAEAHWPALAVDIFLFLGASMVLSSWGGFKSYQATTELLETSLGELTSYCQQHGLATAWRIWSCSDAVWGLLLWFALLLGRFAVFTWNVWHVGGCWWGSLPFVAAYSLGTGVLVVASFWQVRTSHAMLLIVNSWSASVLRRDFSCIRSKHEWKRISGLFRKTSRAFERCFSALGITIVMLILSALIDLSHRWDEEIFATLAVALFLPGVLWTNASTTTACNRLPSLVMLLEADDEEEDAEYMDLAMFLHMSECGFFMWDTCVTLGFVQKFLYFTTAVAANIGFQLGAFSRGWA</sequence>
<dbReference type="InterPro" id="IPR039272">
    <property type="entry name" value="CLEC16A/TT9"/>
</dbReference>
<feature type="transmembrane region" description="Helical" evidence="4">
    <location>
        <begin position="1776"/>
        <end position="1795"/>
    </location>
</feature>
<name>A0ABP0S117_9DINO</name>
<evidence type="ECO:0000256" key="4">
    <source>
        <dbReference type="SAM" id="Phobius"/>
    </source>
</evidence>
<keyword evidence="2" id="KW-0175">Coiled coil</keyword>
<feature type="compositionally biased region" description="Basic and acidic residues" evidence="3">
    <location>
        <begin position="1554"/>
        <end position="1567"/>
    </location>
</feature>
<accession>A0ABP0S117</accession>
<dbReference type="PANTHER" id="PTHR21481:SF0">
    <property type="entry name" value="PROTEIN CLEC16A"/>
    <property type="match status" value="1"/>
</dbReference>
<organism evidence="6 7">
    <name type="scientific">Durusdinium trenchii</name>
    <dbReference type="NCBI Taxonomy" id="1381693"/>
    <lineage>
        <taxon>Eukaryota</taxon>
        <taxon>Sar</taxon>
        <taxon>Alveolata</taxon>
        <taxon>Dinophyceae</taxon>
        <taxon>Suessiales</taxon>
        <taxon>Symbiodiniaceae</taxon>
        <taxon>Durusdinium</taxon>
    </lineage>
</organism>
<proteinExistence type="predicted"/>
<feature type="coiled-coil region" evidence="2">
    <location>
        <begin position="1380"/>
        <end position="1407"/>
    </location>
</feature>
<feature type="transmembrane region" description="Helical" evidence="4">
    <location>
        <begin position="1968"/>
        <end position="1986"/>
    </location>
</feature>
<dbReference type="Proteomes" id="UP001642484">
    <property type="component" value="Unassembled WGS sequence"/>
</dbReference>
<reference evidence="6 7" key="1">
    <citation type="submission" date="2024-02" db="EMBL/GenBank/DDBJ databases">
        <authorList>
            <person name="Chen Y."/>
            <person name="Shah S."/>
            <person name="Dougan E. K."/>
            <person name="Thang M."/>
            <person name="Chan C."/>
        </authorList>
    </citation>
    <scope>NUCLEOTIDE SEQUENCE [LARGE SCALE GENOMIC DNA]</scope>
</reference>
<dbReference type="Pfam" id="PF09758">
    <property type="entry name" value="FPL"/>
    <property type="match status" value="1"/>
</dbReference>
<feature type="transmembrane region" description="Helical" evidence="4">
    <location>
        <begin position="1941"/>
        <end position="1962"/>
    </location>
</feature>
<evidence type="ECO:0000259" key="5">
    <source>
        <dbReference type="Pfam" id="PF09758"/>
    </source>
</evidence>
<feature type="coiled-coil region" evidence="2">
    <location>
        <begin position="130"/>
        <end position="157"/>
    </location>
</feature>